<organism evidence="1">
    <name type="scientific">marine sediment metagenome</name>
    <dbReference type="NCBI Taxonomy" id="412755"/>
    <lineage>
        <taxon>unclassified sequences</taxon>
        <taxon>metagenomes</taxon>
        <taxon>ecological metagenomes</taxon>
    </lineage>
</organism>
<protein>
    <submittedName>
        <fullName evidence="1">Uncharacterized protein</fullName>
    </submittedName>
</protein>
<comment type="caution">
    <text evidence="1">The sequence shown here is derived from an EMBL/GenBank/DDBJ whole genome shotgun (WGS) entry which is preliminary data.</text>
</comment>
<dbReference type="EMBL" id="BARV01024900">
    <property type="protein sequence ID" value="GAI38385.1"/>
    <property type="molecule type" value="Genomic_DNA"/>
</dbReference>
<proteinExistence type="predicted"/>
<sequence>LFMAVDFKAAKIGLRGLSRDRLPNLLNTLKTGWILLAPIIAYNHF</sequence>
<reference evidence="1" key="1">
    <citation type="journal article" date="2014" name="Front. Microbiol.">
        <title>High frequency of phylogenetically diverse reductive dehalogenase-homologous genes in deep subseafloor sedimentary metagenomes.</title>
        <authorList>
            <person name="Kawai M."/>
            <person name="Futagami T."/>
            <person name="Toyoda A."/>
            <person name="Takaki Y."/>
            <person name="Nishi S."/>
            <person name="Hori S."/>
            <person name="Arai W."/>
            <person name="Tsubouchi T."/>
            <person name="Morono Y."/>
            <person name="Uchiyama I."/>
            <person name="Ito T."/>
            <person name="Fujiyama A."/>
            <person name="Inagaki F."/>
            <person name="Takami H."/>
        </authorList>
    </citation>
    <scope>NUCLEOTIDE SEQUENCE</scope>
    <source>
        <strain evidence="1">Expedition CK06-06</strain>
    </source>
</reference>
<dbReference type="AlphaFoldDB" id="X1PH91"/>
<name>X1PH91_9ZZZZ</name>
<feature type="non-terminal residue" evidence="1">
    <location>
        <position position="1"/>
    </location>
</feature>
<accession>X1PH91</accession>
<gene>
    <name evidence="1" type="ORF">S06H3_40548</name>
</gene>
<evidence type="ECO:0000313" key="1">
    <source>
        <dbReference type="EMBL" id="GAI38385.1"/>
    </source>
</evidence>